<dbReference type="InterPro" id="IPR012429">
    <property type="entry name" value="HGSNAT_cat"/>
</dbReference>
<feature type="transmembrane region" description="Helical" evidence="1">
    <location>
        <begin position="325"/>
        <end position="343"/>
    </location>
</feature>
<accession>A0ABT5KH76</accession>
<comment type="caution">
    <text evidence="3">The sequence shown here is derived from an EMBL/GenBank/DDBJ whole genome shotgun (WGS) entry which is preliminary data.</text>
</comment>
<reference evidence="3 4" key="1">
    <citation type="submission" date="2022-10" db="EMBL/GenBank/DDBJ databases">
        <title>Paucibacter sp. hw1 Genome sequencing.</title>
        <authorList>
            <person name="Park S."/>
        </authorList>
    </citation>
    <scope>NUCLEOTIDE SEQUENCE [LARGE SCALE GENOMIC DNA]</scope>
    <source>
        <strain evidence="4">hw1</strain>
    </source>
</reference>
<gene>
    <name evidence="3" type="ORF">PRZ03_16925</name>
</gene>
<feature type="transmembrane region" description="Helical" evidence="1">
    <location>
        <begin position="50"/>
        <end position="67"/>
    </location>
</feature>
<dbReference type="PANTHER" id="PTHR31061:SF24">
    <property type="entry name" value="LD22376P"/>
    <property type="match status" value="1"/>
</dbReference>
<evidence type="ECO:0000256" key="1">
    <source>
        <dbReference type="SAM" id="Phobius"/>
    </source>
</evidence>
<evidence type="ECO:0000259" key="2">
    <source>
        <dbReference type="Pfam" id="PF07786"/>
    </source>
</evidence>
<dbReference type="EMBL" id="JAQQXT010000011">
    <property type="protein sequence ID" value="MDC8773274.1"/>
    <property type="molecule type" value="Genomic_DNA"/>
</dbReference>
<sequence length="355" mass="38363">MSVNKRFASVDALRGLTVAAMLLVNNPGSWSFVYGPLEHSAWHGCTPTDLIFPFFLFIVGVSIALAFGGRIEAGAPNAPMAQTVIKRALRIVVLGMVLHALAWWLMSKPEYRIPGVLQRIGLCFAFVGLAAIYLRARAQWLLLATLLIGYAGLLTWGGSLEKIGNIASRWDALLLGRFALEWAAATGIGHDPEGLVSTLGALSTTLLGLIAGQYLRRAQILNLIALGLGCAMLGLIWAEWLPLNKQLWTSSFVLWTGGLGALALGLAHQLIDKTGWPPIGRSFGVNAIAAYAGAWMCTVLLEGFGLMKPLYASAFGWLEPLVGPYGQSLAFALAFVGVWALIVRELDRRKIYFKV</sequence>
<evidence type="ECO:0000313" key="4">
    <source>
        <dbReference type="Proteomes" id="UP001221189"/>
    </source>
</evidence>
<organism evidence="3 4">
    <name type="scientific">Roseateles albus</name>
    <dbReference type="NCBI Taxonomy" id="2987525"/>
    <lineage>
        <taxon>Bacteria</taxon>
        <taxon>Pseudomonadati</taxon>
        <taxon>Pseudomonadota</taxon>
        <taxon>Betaproteobacteria</taxon>
        <taxon>Burkholderiales</taxon>
        <taxon>Sphaerotilaceae</taxon>
        <taxon>Roseateles</taxon>
    </lineage>
</organism>
<feature type="transmembrane region" description="Helical" evidence="1">
    <location>
        <begin position="195"/>
        <end position="215"/>
    </location>
</feature>
<evidence type="ECO:0000313" key="3">
    <source>
        <dbReference type="EMBL" id="MDC8773274.1"/>
    </source>
</evidence>
<keyword evidence="1" id="KW-1133">Transmembrane helix</keyword>
<feature type="transmembrane region" description="Helical" evidence="1">
    <location>
        <begin position="12"/>
        <end position="30"/>
    </location>
</feature>
<feature type="transmembrane region" description="Helical" evidence="1">
    <location>
        <begin position="141"/>
        <end position="160"/>
    </location>
</feature>
<dbReference type="RefSeq" id="WP_273601440.1">
    <property type="nucleotide sequence ID" value="NZ_JAQQXT010000011.1"/>
</dbReference>
<feature type="domain" description="Heparan-alpha-glucosaminide N-acetyltransferase catalytic" evidence="2">
    <location>
        <begin position="6"/>
        <end position="154"/>
    </location>
</feature>
<feature type="transmembrane region" description="Helical" evidence="1">
    <location>
        <begin position="220"/>
        <end position="240"/>
    </location>
</feature>
<dbReference type="PANTHER" id="PTHR31061">
    <property type="entry name" value="LD22376P"/>
    <property type="match status" value="1"/>
</dbReference>
<protein>
    <submittedName>
        <fullName evidence="3">Heparan-alpha-glucosaminide N-acetyltransferase domain-containing protein</fullName>
    </submittedName>
</protein>
<proteinExistence type="predicted"/>
<dbReference type="Proteomes" id="UP001221189">
    <property type="component" value="Unassembled WGS sequence"/>
</dbReference>
<feature type="transmembrane region" description="Helical" evidence="1">
    <location>
        <begin position="252"/>
        <end position="271"/>
    </location>
</feature>
<feature type="transmembrane region" description="Helical" evidence="1">
    <location>
        <begin position="117"/>
        <end position="134"/>
    </location>
</feature>
<keyword evidence="4" id="KW-1185">Reference proteome</keyword>
<dbReference type="Pfam" id="PF07786">
    <property type="entry name" value="HGSNAT_cat"/>
    <property type="match status" value="1"/>
</dbReference>
<keyword evidence="1" id="KW-0472">Membrane</keyword>
<keyword evidence="1" id="KW-0812">Transmembrane</keyword>
<name>A0ABT5KH76_9BURK</name>
<feature type="transmembrane region" description="Helical" evidence="1">
    <location>
        <begin position="88"/>
        <end position="105"/>
    </location>
</feature>
<feature type="transmembrane region" description="Helical" evidence="1">
    <location>
        <begin position="283"/>
        <end position="305"/>
    </location>
</feature>